<accession>A0ABV6QXU3</accession>
<proteinExistence type="predicted"/>
<dbReference type="RefSeq" id="WP_380057578.1">
    <property type="nucleotide sequence ID" value="NZ_JBHLTC010000057.1"/>
</dbReference>
<evidence type="ECO:0008006" key="3">
    <source>
        <dbReference type="Google" id="ProtNLM"/>
    </source>
</evidence>
<sequence>MRLGRGLAIGAGVTVLAGFGLGLTVGSAADPAKLPTARKLPADLCERLGDVSAFFPKGSNPKLAQTGFKDVRCRASVDERSQSTYTSARLGVTVTPHAATPGSSAPQVARRSFDTRPWIVIKDRPYPTKIQRAENGEEQWAMKVITVRGDVVVEVEYAAHPIRREATEAALLILADRAMWEAK</sequence>
<protein>
    <recommendedName>
        <fullName evidence="3">DUF3558 domain-containing protein</fullName>
    </recommendedName>
</protein>
<comment type="caution">
    <text evidence="1">The sequence shown here is derived from an EMBL/GenBank/DDBJ whole genome shotgun (WGS) entry which is preliminary data.</text>
</comment>
<dbReference type="EMBL" id="JBHLTC010000057">
    <property type="protein sequence ID" value="MFC0629457.1"/>
    <property type="molecule type" value="Genomic_DNA"/>
</dbReference>
<evidence type="ECO:0000313" key="1">
    <source>
        <dbReference type="EMBL" id="MFC0629457.1"/>
    </source>
</evidence>
<dbReference type="Proteomes" id="UP001589890">
    <property type="component" value="Unassembled WGS sequence"/>
</dbReference>
<name>A0ABV6QXU3_9ACTN</name>
<reference evidence="1 2" key="1">
    <citation type="submission" date="2024-09" db="EMBL/GenBank/DDBJ databases">
        <authorList>
            <person name="Sun Q."/>
            <person name="Mori K."/>
        </authorList>
    </citation>
    <scope>NUCLEOTIDE SEQUENCE [LARGE SCALE GENOMIC DNA]</scope>
    <source>
        <strain evidence="1 2">CGMCC 1.15906</strain>
    </source>
</reference>
<keyword evidence="2" id="KW-1185">Reference proteome</keyword>
<evidence type="ECO:0000313" key="2">
    <source>
        <dbReference type="Proteomes" id="UP001589890"/>
    </source>
</evidence>
<gene>
    <name evidence="1" type="ORF">ACFFGN_35665</name>
</gene>
<organism evidence="1 2">
    <name type="scientific">Kribbella deserti</name>
    <dbReference type="NCBI Taxonomy" id="1926257"/>
    <lineage>
        <taxon>Bacteria</taxon>
        <taxon>Bacillati</taxon>
        <taxon>Actinomycetota</taxon>
        <taxon>Actinomycetes</taxon>
        <taxon>Propionibacteriales</taxon>
        <taxon>Kribbellaceae</taxon>
        <taxon>Kribbella</taxon>
    </lineage>
</organism>